<organism evidence="2 3">
    <name type="scientific">Nocardiopsis codii</name>
    <dbReference type="NCBI Taxonomy" id="3065942"/>
    <lineage>
        <taxon>Bacteria</taxon>
        <taxon>Bacillati</taxon>
        <taxon>Actinomycetota</taxon>
        <taxon>Actinomycetes</taxon>
        <taxon>Streptosporangiales</taxon>
        <taxon>Nocardiopsidaceae</taxon>
        <taxon>Nocardiopsis</taxon>
    </lineage>
</organism>
<gene>
    <name evidence="2" type="ORF">Q8791_25720</name>
</gene>
<reference evidence="2 3" key="1">
    <citation type="submission" date="2023-08" db="EMBL/GenBank/DDBJ databases">
        <authorList>
            <person name="Girao M."/>
            <person name="Carvalho M.F."/>
        </authorList>
    </citation>
    <scope>NUCLEOTIDE SEQUENCE [LARGE SCALE GENOMIC DNA]</scope>
    <source>
        <strain evidence="2 3">CT-R113</strain>
    </source>
</reference>
<feature type="coiled-coil region" evidence="1">
    <location>
        <begin position="13"/>
        <end position="84"/>
    </location>
</feature>
<dbReference type="EMBL" id="JAUZMY010000032">
    <property type="protein sequence ID" value="MEE2040621.1"/>
    <property type="molecule type" value="Genomic_DNA"/>
</dbReference>
<evidence type="ECO:0000313" key="3">
    <source>
        <dbReference type="Proteomes" id="UP001356095"/>
    </source>
</evidence>
<comment type="caution">
    <text evidence="2">The sequence shown here is derived from an EMBL/GenBank/DDBJ whole genome shotgun (WGS) entry which is preliminary data.</text>
</comment>
<dbReference type="Proteomes" id="UP001356095">
    <property type="component" value="Unassembled WGS sequence"/>
</dbReference>
<dbReference type="InterPro" id="IPR036689">
    <property type="entry name" value="ESAT-6-like_sf"/>
</dbReference>
<sequence length="100" mass="11178">MSINGFDVSYAYVDEATNELRTQTQAVQNQIEALDAQMQTVKAELDGAMATEYDRKVASWRANVADMQLLLSKAEAALNEIRNNYSSTDGREAMNWQALL</sequence>
<keyword evidence="1" id="KW-0175">Coiled coil</keyword>
<dbReference type="InterPro" id="IPR010310">
    <property type="entry name" value="T7SS_ESAT-6-like"/>
</dbReference>
<evidence type="ECO:0000313" key="2">
    <source>
        <dbReference type="EMBL" id="MEE2040621.1"/>
    </source>
</evidence>
<name>A0ABU7KEF7_9ACTN</name>
<keyword evidence="3" id="KW-1185">Reference proteome</keyword>
<proteinExistence type="predicted"/>
<dbReference type="Pfam" id="PF06013">
    <property type="entry name" value="WXG100"/>
    <property type="match status" value="1"/>
</dbReference>
<dbReference type="Gene3D" id="1.10.287.1060">
    <property type="entry name" value="ESAT-6-like"/>
    <property type="match status" value="1"/>
</dbReference>
<evidence type="ECO:0000256" key="1">
    <source>
        <dbReference type="SAM" id="Coils"/>
    </source>
</evidence>
<accession>A0ABU7KEF7</accession>
<dbReference type="SUPFAM" id="SSF140453">
    <property type="entry name" value="EsxAB dimer-like"/>
    <property type="match status" value="1"/>
</dbReference>
<dbReference type="RefSeq" id="WP_330094385.1">
    <property type="nucleotide sequence ID" value="NZ_JAUZMY010000032.1"/>
</dbReference>
<protein>
    <submittedName>
        <fullName evidence="2">WXG100 family type VII secretion target</fullName>
    </submittedName>
</protein>